<accession>A0A3D9D590</accession>
<name>A0A3D9D590_9FLAO</name>
<feature type="domain" description="Transposase zinc-binding" evidence="3">
    <location>
        <begin position="40"/>
        <end position="115"/>
    </location>
</feature>
<evidence type="ECO:0000259" key="2">
    <source>
        <dbReference type="Pfam" id="PF04986"/>
    </source>
</evidence>
<protein>
    <submittedName>
        <fullName evidence="4">IS91 family transposase</fullName>
    </submittedName>
</protein>
<dbReference type="GO" id="GO:0006313">
    <property type="term" value="P:DNA transposition"/>
    <property type="evidence" value="ECO:0007669"/>
    <property type="project" value="InterPro"/>
</dbReference>
<dbReference type="AlphaFoldDB" id="A0A3D9D590"/>
<gene>
    <name evidence="4" type="ORF">DRF58_00030</name>
</gene>
<dbReference type="InterPro" id="IPR026889">
    <property type="entry name" value="Zn_Tnp"/>
</dbReference>
<dbReference type="Pfam" id="PF04986">
    <property type="entry name" value="Y2_Tnp"/>
    <property type="match status" value="1"/>
</dbReference>
<dbReference type="PANTHER" id="PTHR37023">
    <property type="entry name" value="TRANSPOSASE"/>
    <property type="match status" value="1"/>
</dbReference>
<evidence type="ECO:0000256" key="1">
    <source>
        <dbReference type="SAM" id="MobiDB-lite"/>
    </source>
</evidence>
<reference evidence="4 5" key="1">
    <citation type="journal article" date="2006" name="Int. J. Syst. Evol. Microbiol.">
        <title>Chryseobacterium hispanicum sp. nov., isolated from the drinking water distribution system of Sevilla, Spain.</title>
        <authorList>
            <person name="Gallego V."/>
            <person name="Garcia M.T."/>
            <person name="Ventosa A."/>
        </authorList>
    </citation>
    <scope>NUCLEOTIDE SEQUENCE [LARGE SCALE GENOMIC DNA]</scope>
    <source>
        <strain evidence="4 5">KCTC 22104</strain>
    </source>
</reference>
<dbReference type="GO" id="GO:0004803">
    <property type="term" value="F:transposase activity"/>
    <property type="evidence" value="ECO:0007669"/>
    <property type="project" value="InterPro"/>
</dbReference>
<feature type="compositionally biased region" description="Low complexity" evidence="1">
    <location>
        <begin position="10"/>
        <end position="21"/>
    </location>
</feature>
<proteinExistence type="predicted"/>
<evidence type="ECO:0000259" key="3">
    <source>
        <dbReference type="Pfam" id="PF14319"/>
    </source>
</evidence>
<sequence length="390" mass="45044">MRGFKTIKKQPTQPQSQSQPQYEVADVLNKLGSKLEDLGFNSWQLRTLFALKKCRTSALGGHIDACDECGNVSISYNSCRNRHCPKCQGKNREKWIGMRETELLPVPYFHVVFTLPDVLNKTALHEPKMLYDILFESAWETLQAFGNNRGLKMGMIAVLHTWGQNLSLHPHLHCIVPGGGVDENGTWKNLRSDGKFLFPVKALSKVFRAKFCEKLKDKNLEEYPKIMRNLWEKPWVVYAKKPFGSPKSVVEYLGRYTHKIAISNQRIRKIDAETVTFSYKDYRQKGIKKQMVLSHAEFIRRFAMHILPKRFVKIRHYGFLSSTWKREKLKILQQKLGIQPKEKLPPKTFQPKCSCCKVGNLVTIATFDLRGPPSWFLEMSRNLPAPKSAF</sequence>
<organism evidence="4 5">
    <name type="scientific">Epilithonimonas hispanica</name>
    <dbReference type="NCBI Taxonomy" id="358687"/>
    <lineage>
        <taxon>Bacteria</taxon>
        <taxon>Pseudomonadati</taxon>
        <taxon>Bacteroidota</taxon>
        <taxon>Flavobacteriia</taxon>
        <taxon>Flavobacteriales</taxon>
        <taxon>Weeksellaceae</taxon>
        <taxon>Chryseobacterium group</taxon>
        <taxon>Epilithonimonas</taxon>
    </lineage>
</organism>
<evidence type="ECO:0000313" key="4">
    <source>
        <dbReference type="EMBL" id="REC73182.1"/>
    </source>
</evidence>
<dbReference type="Pfam" id="PF14319">
    <property type="entry name" value="Zn_Tnp_IS91"/>
    <property type="match status" value="1"/>
</dbReference>
<dbReference type="NCBIfam" id="NF033538">
    <property type="entry name" value="transpos_IS91"/>
    <property type="match status" value="1"/>
</dbReference>
<feature type="region of interest" description="Disordered" evidence="1">
    <location>
        <begin position="1"/>
        <end position="21"/>
    </location>
</feature>
<evidence type="ECO:0000313" key="5">
    <source>
        <dbReference type="Proteomes" id="UP000256326"/>
    </source>
</evidence>
<dbReference type="GO" id="GO:0003677">
    <property type="term" value="F:DNA binding"/>
    <property type="evidence" value="ECO:0007669"/>
    <property type="project" value="InterPro"/>
</dbReference>
<dbReference type="PANTHER" id="PTHR37023:SF1">
    <property type="entry name" value="ISSOD25 TRANSPOSASE TNPA_ISSOD25"/>
    <property type="match status" value="1"/>
</dbReference>
<dbReference type="Proteomes" id="UP000256326">
    <property type="component" value="Unassembled WGS sequence"/>
</dbReference>
<dbReference type="OrthoDB" id="9791273at2"/>
<dbReference type="EMBL" id="QNUG01000001">
    <property type="protein sequence ID" value="REC73182.1"/>
    <property type="molecule type" value="Genomic_DNA"/>
</dbReference>
<keyword evidence="5" id="KW-1185">Reference proteome</keyword>
<feature type="domain" description="Transposase IS801/IS1294" evidence="2">
    <location>
        <begin position="154"/>
        <end position="323"/>
    </location>
</feature>
<dbReference type="InterPro" id="IPR054832">
    <property type="entry name" value="transpos_IS91"/>
</dbReference>
<dbReference type="InterPro" id="IPR007069">
    <property type="entry name" value="Transposase_32"/>
</dbReference>
<dbReference type="RefSeq" id="WP_116031306.1">
    <property type="nucleotide sequence ID" value="NZ_QNUG01000001.1"/>
</dbReference>
<comment type="caution">
    <text evidence="4">The sequence shown here is derived from an EMBL/GenBank/DDBJ whole genome shotgun (WGS) entry which is preliminary data.</text>
</comment>